<reference evidence="2" key="1">
    <citation type="journal article" date="2014" name="Front. Microbiol.">
        <title>High frequency of phylogenetically diverse reductive dehalogenase-homologous genes in deep subseafloor sedimentary metagenomes.</title>
        <authorList>
            <person name="Kawai M."/>
            <person name="Futagami T."/>
            <person name="Toyoda A."/>
            <person name="Takaki Y."/>
            <person name="Nishi S."/>
            <person name="Hori S."/>
            <person name="Arai W."/>
            <person name="Tsubouchi T."/>
            <person name="Morono Y."/>
            <person name="Uchiyama I."/>
            <person name="Ito T."/>
            <person name="Fujiyama A."/>
            <person name="Inagaki F."/>
            <person name="Takami H."/>
        </authorList>
    </citation>
    <scope>NUCLEOTIDE SEQUENCE</scope>
    <source>
        <strain evidence="2">Expedition CK06-06</strain>
    </source>
</reference>
<dbReference type="AlphaFoldDB" id="X0VBU7"/>
<feature type="coiled-coil region" evidence="1">
    <location>
        <begin position="2"/>
        <end position="29"/>
    </location>
</feature>
<organism evidence="2">
    <name type="scientific">marine sediment metagenome</name>
    <dbReference type="NCBI Taxonomy" id="412755"/>
    <lineage>
        <taxon>unclassified sequences</taxon>
        <taxon>metagenomes</taxon>
        <taxon>ecological metagenomes</taxon>
    </lineage>
</organism>
<protein>
    <submittedName>
        <fullName evidence="2">Uncharacterized protein</fullName>
    </submittedName>
</protein>
<proteinExistence type="predicted"/>
<evidence type="ECO:0000256" key="1">
    <source>
        <dbReference type="SAM" id="Coils"/>
    </source>
</evidence>
<dbReference type="EMBL" id="BARS01033823">
    <property type="protein sequence ID" value="GAG15559.1"/>
    <property type="molecule type" value="Genomic_DNA"/>
</dbReference>
<name>X0VBU7_9ZZZZ</name>
<sequence>HLVNAKSKFDDAEKRLDRFSDKLELVSEDRPEKLPEKTTNKKKPS</sequence>
<evidence type="ECO:0000313" key="2">
    <source>
        <dbReference type="EMBL" id="GAG15559.1"/>
    </source>
</evidence>
<keyword evidence="1" id="KW-0175">Coiled coil</keyword>
<comment type="caution">
    <text evidence="2">The sequence shown here is derived from an EMBL/GenBank/DDBJ whole genome shotgun (WGS) entry which is preliminary data.</text>
</comment>
<gene>
    <name evidence="2" type="ORF">S01H1_52335</name>
</gene>
<accession>X0VBU7</accession>
<feature type="non-terminal residue" evidence="2">
    <location>
        <position position="1"/>
    </location>
</feature>